<dbReference type="EMBL" id="MN033734">
    <property type="protein sequence ID" value="QDH87940.1"/>
    <property type="molecule type" value="Genomic_RNA"/>
</dbReference>
<reference evidence="11" key="1">
    <citation type="submission" date="2019-05" db="EMBL/GenBank/DDBJ databases">
        <title>Metatranscriptomic reconstruction reveals RNA viruses with the potential to shape carbon cycling in soil.</title>
        <authorList>
            <person name="Starr E.P."/>
            <person name="Nuccio E."/>
            <person name="Pett-Ridge J."/>
            <person name="Banfield J.F."/>
            <person name="Firestone M.K."/>
        </authorList>
    </citation>
    <scope>NUCLEOTIDE SEQUENCE</scope>
    <source>
        <strain evidence="11">H1_Bulk_29_scaffold_203</strain>
    </source>
</reference>
<dbReference type="GO" id="GO:0039694">
    <property type="term" value="P:viral RNA genome replication"/>
    <property type="evidence" value="ECO:0007669"/>
    <property type="project" value="InterPro"/>
</dbReference>
<evidence type="ECO:0000259" key="10">
    <source>
        <dbReference type="PROSITE" id="PS50522"/>
    </source>
</evidence>
<evidence type="ECO:0000256" key="4">
    <source>
        <dbReference type="ARBA" id="ARBA00022695"/>
    </source>
</evidence>
<proteinExistence type="predicted"/>
<keyword evidence="5" id="KW-0547">Nucleotide-binding</keyword>
<dbReference type="EC" id="2.7.7.48" evidence="1"/>
<accession>A0A514D2V4</accession>
<dbReference type="GO" id="GO:0000166">
    <property type="term" value="F:nucleotide binding"/>
    <property type="evidence" value="ECO:0007669"/>
    <property type="project" value="UniProtKB-KW"/>
</dbReference>
<keyword evidence="9" id="KW-0460">Magnesium</keyword>
<keyword evidence="6" id="KW-0693">Viral RNA replication</keyword>
<protein>
    <recommendedName>
        <fullName evidence="1">RNA-directed RNA polymerase</fullName>
        <ecNumber evidence="1">2.7.7.48</ecNumber>
    </recommendedName>
    <alternativeName>
        <fullName evidence="7">RNA replicase beta chain</fullName>
    </alternativeName>
</protein>
<dbReference type="InterPro" id="IPR007096">
    <property type="entry name" value="RNA-dir_Rpol_cat_phage"/>
</dbReference>
<evidence type="ECO:0000256" key="8">
    <source>
        <dbReference type="ARBA" id="ARBA00048744"/>
    </source>
</evidence>
<evidence type="ECO:0000256" key="2">
    <source>
        <dbReference type="ARBA" id="ARBA00022484"/>
    </source>
</evidence>
<evidence type="ECO:0000256" key="3">
    <source>
        <dbReference type="ARBA" id="ARBA00022679"/>
    </source>
</evidence>
<evidence type="ECO:0000313" key="11">
    <source>
        <dbReference type="EMBL" id="QDH87940.1"/>
    </source>
</evidence>
<dbReference type="GO" id="GO:0003968">
    <property type="term" value="F:RNA-directed RNA polymerase activity"/>
    <property type="evidence" value="ECO:0007669"/>
    <property type="project" value="UniProtKB-KW"/>
</dbReference>
<feature type="non-terminal residue" evidence="11">
    <location>
        <position position="664"/>
    </location>
</feature>
<evidence type="ECO:0000256" key="7">
    <source>
        <dbReference type="ARBA" id="ARBA00030248"/>
    </source>
</evidence>
<keyword evidence="2 11" id="KW-0696">RNA-directed RNA polymerase</keyword>
<evidence type="ECO:0000256" key="5">
    <source>
        <dbReference type="ARBA" id="ARBA00022741"/>
    </source>
</evidence>
<feature type="binding site" evidence="9">
    <location>
        <position position="455"/>
    </location>
    <ligand>
        <name>Mg(2+)</name>
        <dbReference type="ChEBI" id="CHEBI:18420"/>
        <label>2</label>
    </ligand>
</feature>
<dbReference type="PROSITE" id="PS50522">
    <property type="entry name" value="RDRP_PHAGE"/>
    <property type="match status" value="1"/>
</dbReference>
<keyword evidence="3" id="KW-0808">Transferase</keyword>
<dbReference type="SUPFAM" id="SSF56672">
    <property type="entry name" value="DNA/RNA polymerases"/>
    <property type="match status" value="1"/>
</dbReference>
<sequence>MASASTYPNIELYRDVREIEHRVRFEGLSFLTRTMPSFAKAIDIALATATPLRIVGFELKPRTKVPKFLGSLLAKVFDDAGNERSDASVEALTWLRQVLYTLYKLEVPTTEKQNDKTILSFIDTDNDLPTAYIRPRNGRIVAGGLYRKHDQDANPEKADGGVHGNPMDRLVVELQTTHRSRYSRCSDAPGTPRNRVHLLSAHEDSVLTVARHLVCRVVGGSDPRGADFAPRHGPGAVSGGEDAHEKVVFNRLYQRLDAVFPYGEYFVYNLSHLCDSLPELNSLDCQEAGTAKVVLVPKDSRGPRLISAEPKEYQWIQQGLRRVLQKAIEDHPITRHSIRFTDQTRNRDLAMQGSKGEPWVTLDMKDASDRVSCALVRALFPEPWFECLWAARTPATRLPSGEVFQMNKFAPMGSSVCFPVEALVFWALSVAAIIHRNPHLSASQASKRIHVYGDDLIVNSEDHGVVLQTLPLFGLLFNQAKCCVAGSFRESCGCDAFKGVDVTPLRVKSTWDHRSGMSLVSYVMVHNHAIKRGMFNLADLIFERVSRHIRLPISDDDASEYLCWVDPRKMAIQVDRSKSKTRYNKALHRLEVYTWTVVSADYTADTPGWSEMLRMASYIEQDPGRIPFDTRLAPAGAKAECLGFSPTRSNIHLFFPKGPVVTAY</sequence>
<organism evidence="11">
    <name type="scientific">Leviviridae sp</name>
    <dbReference type="NCBI Taxonomy" id="2027243"/>
    <lineage>
        <taxon>Viruses</taxon>
        <taxon>Riboviria</taxon>
        <taxon>Orthornavirae</taxon>
        <taxon>Lenarviricota</taxon>
        <taxon>Leviviricetes</taxon>
        <taxon>Norzivirales</taxon>
        <taxon>Fiersviridae</taxon>
    </lineage>
</organism>
<dbReference type="GO" id="GO:0046872">
    <property type="term" value="F:metal ion binding"/>
    <property type="evidence" value="ECO:0007669"/>
    <property type="project" value="UniProtKB-KW"/>
</dbReference>
<comment type="catalytic activity">
    <reaction evidence="8">
        <text>RNA(n) + a ribonucleoside 5'-triphosphate = RNA(n+1) + diphosphate</text>
        <dbReference type="Rhea" id="RHEA:21248"/>
        <dbReference type="Rhea" id="RHEA-COMP:14527"/>
        <dbReference type="Rhea" id="RHEA-COMP:17342"/>
        <dbReference type="ChEBI" id="CHEBI:33019"/>
        <dbReference type="ChEBI" id="CHEBI:61557"/>
        <dbReference type="ChEBI" id="CHEBI:140395"/>
        <dbReference type="EC" id="2.7.7.48"/>
    </reaction>
</comment>
<dbReference type="InterPro" id="IPR043502">
    <property type="entry name" value="DNA/RNA_pol_sf"/>
</dbReference>
<keyword evidence="4" id="KW-0548">Nucleotidyltransferase</keyword>
<dbReference type="Pfam" id="PF03431">
    <property type="entry name" value="RNA_replicase_B"/>
    <property type="match status" value="1"/>
</dbReference>
<name>A0A514D2V4_9VIRU</name>
<gene>
    <name evidence="11" type="ORF">H1Bulk29203_000001</name>
</gene>
<feature type="domain" description="RdRp catalytic" evidence="10">
    <location>
        <begin position="348"/>
        <end position="486"/>
    </location>
</feature>
<evidence type="ECO:0000256" key="6">
    <source>
        <dbReference type="ARBA" id="ARBA00022953"/>
    </source>
</evidence>
<comment type="cofactor">
    <cofactor evidence="9">
        <name>Mg(2+)</name>
        <dbReference type="ChEBI" id="CHEBI:18420"/>
    </cofactor>
    <text evidence="9">Binds 2 Mg(2+) per subunit.</text>
</comment>
<feature type="binding site" evidence="9">
    <location>
        <position position="363"/>
    </location>
    <ligand>
        <name>Mg(2+)</name>
        <dbReference type="ChEBI" id="CHEBI:18420"/>
        <label>2</label>
    </ligand>
</feature>
<feature type="binding site" evidence="9">
    <location>
        <position position="454"/>
    </location>
    <ligand>
        <name>Mg(2+)</name>
        <dbReference type="ChEBI" id="CHEBI:18420"/>
        <label>2</label>
    </ligand>
</feature>
<evidence type="ECO:0000256" key="1">
    <source>
        <dbReference type="ARBA" id="ARBA00012494"/>
    </source>
</evidence>
<dbReference type="InterPro" id="IPR005093">
    <property type="entry name" value="RNArep_beta"/>
</dbReference>
<keyword evidence="9" id="KW-0479">Metal-binding</keyword>
<evidence type="ECO:0000256" key="9">
    <source>
        <dbReference type="PIRSR" id="PIRSR605093-1"/>
    </source>
</evidence>